<proteinExistence type="predicted"/>
<evidence type="ECO:0000313" key="2">
    <source>
        <dbReference type="EMBL" id="GAA4923025.1"/>
    </source>
</evidence>
<evidence type="ECO:0000259" key="1">
    <source>
        <dbReference type="Pfam" id="PF13619"/>
    </source>
</evidence>
<reference evidence="3" key="1">
    <citation type="journal article" date="2019" name="Int. J. Syst. Evol. Microbiol.">
        <title>The Global Catalogue of Microorganisms (GCM) 10K type strain sequencing project: providing services to taxonomists for standard genome sequencing and annotation.</title>
        <authorList>
            <consortium name="The Broad Institute Genomics Platform"/>
            <consortium name="The Broad Institute Genome Sequencing Center for Infectious Disease"/>
            <person name="Wu L."/>
            <person name="Ma J."/>
        </authorList>
    </citation>
    <scope>NUCLEOTIDE SEQUENCE [LARGE SCALE GENOMIC DNA]</scope>
    <source>
        <strain evidence="3">JCM 18283</strain>
    </source>
</reference>
<dbReference type="Pfam" id="PF13619">
    <property type="entry name" value="KTSC"/>
    <property type="match status" value="1"/>
</dbReference>
<dbReference type="Proteomes" id="UP001501436">
    <property type="component" value="Unassembled WGS sequence"/>
</dbReference>
<evidence type="ECO:0000313" key="3">
    <source>
        <dbReference type="Proteomes" id="UP001501436"/>
    </source>
</evidence>
<comment type="caution">
    <text evidence="2">The sequence shown here is derived from an EMBL/GenBank/DDBJ whole genome shotgun (WGS) entry which is preliminary data.</text>
</comment>
<name>A0ABP9FZ64_9SPHI</name>
<sequence>MKRVHVESSALESVGYDAESQVLELEFRDNGGVWQYFGFKPSAFKKFAKATSLGRYFVKKIKGKYSEQRVP</sequence>
<dbReference type="InterPro" id="IPR025309">
    <property type="entry name" value="KTSC_dom"/>
</dbReference>
<dbReference type="RefSeq" id="WP_345331917.1">
    <property type="nucleotide sequence ID" value="NZ_BAABJI010000002.1"/>
</dbReference>
<protein>
    <submittedName>
        <fullName evidence="2">KTSC domain-containing protein</fullName>
    </submittedName>
</protein>
<accession>A0ABP9FZ64</accession>
<dbReference type="EMBL" id="BAABJI010000002">
    <property type="protein sequence ID" value="GAA4923025.1"/>
    <property type="molecule type" value="Genomic_DNA"/>
</dbReference>
<keyword evidence="3" id="KW-1185">Reference proteome</keyword>
<gene>
    <name evidence="2" type="ORF">GCM10023313_28880</name>
</gene>
<feature type="domain" description="KTSC" evidence="1">
    <location>
        <begin position="7"/>
        <end position="65"/>
    </location>
</feature>
<organism evidence="2 3">
    <name type="scientific">Mucilaginibacter defluvii</name>
    <dbReference type="NCBI Taxonomy" id="1196019"/>
    <lineage>
        <taxon>Bacteria</taxon>
        <taxon>Pseudomonadati</taxon>
        <taxon>Bacteroidota</taxon>
        <taxon>Sphingobacteriia</taxon>
        <taxon>Sphingobacteriales</taxon>
        <taxon>Sphingobacteriaceae</taxon>
        <taxon>Mucilaginibacter</taxon>
    </lineage>
</organism>